<name>A0ABV0APJ5_9ACTN</name>
<feature type="compositionally biased region" description="Low complexity" evidence="1">
    <location>
        <begin position="151"/>
        <end position="168"/>
    </location>
</feature>
<feature type="region of interest" description="Disordered" evidence="1">
    <location>
        <begin position="20"/>
        <end position="195"/>
    </location>
</feature>
<feature type="compositionally biased region" description="Low complexity" evidence="1">
    <location>
        <begin position="95"/>
        <end position="108"/>
    </location>
</feature>
<feature type="compositionally biased region" description="Low complexity" evidence="1">
    <location>
        <begin position="39"/>
        <end position="53"/>
    </location>
</feature>
<accession>A0ABV0APJ5</accession>
<gene>
    <name evidence="2" type="ORF">AAH991_16065</name>
</gene>
<sequence length="219" mass="21896">MIGVTAIAGLGVVLAVLSGQDPAPPAARPVAADLRSPVTPARTAPGFPGAGPFFSPPAAPSGRPETEPEPGGRDTPPPGQESGAPRPPGHRLRVPGPSSRSRPPSPGSAGSGSMPGRGGTREAERHRSARIAAPDGTKPAARGSTTGGSATGNTAAKGTAAKGAGPKDTAARDAGTHDTAQPLAEADGGAQTQVEDPCLRFDDDLRRAYCYEVLRRLGQ</sequence>
<dbReference type="Proteomes" id="UP001447516">
    <property type="component" value="Unassembled WGS sequence"/>
</dbReference>
<comment type="caution">
    <text evidence="2">The sequence shown here is derived from an EMBL/GenBank/DDBJ whole genome shotgun (WGS) entry which is preliminary data.</text>
</comment>
<evidence type="ECO:0000313" key="2">
    <source>
        <dbReference type="EMBL" id="MEN3536630.1"/>
    </source>
</evidence>
<reference evidence="2 3" key="1">
    <citation type="submission" date="2024-05" db="EMBL/GenBank/DDBJ databases">
        <title>Microbispora sp.ZYX-F-249.</title>
        <authorList>
            <person name="Xie H."/>
        </authorList>
    </citation>
    <scope>NUCLEOTIDE SEQUENCE [LARGE SCALE GENOMIC DNA]</scope>
    <source>
        <strain evidence="2 3">ZYX-F-249</strain>
    </source>
</reference>
<evidence type="ECO:0000313" key="3">
    <source>
        <dbReference type="Proteomes" id="UP001447516"/>
    </source>
</evidence>
<keyword evidence="3" id="KW-1185">Reference proteome</keyword>
<dbReference type="EMBL" id="JBDJAW010000011">
    <property type="protein sequence ID" value="MEN3536630.1"/>
    <property type="molecule type" value="Genomic_DNA"/>
</dbReference>
<proteinExistence type="predicted"/>
<evidence type="ECO:0000256" key="1">
    <source>
        <dbReference type="SAM" id="MobiDB-lite"/>
    </source>
</evidence>
<protein>
    <submittedName>
        <fullName evidence="2">Uncharacterized protein</fullName>
    </submittedName>
</protein>
<feature type="compositionally biased region" description="Gly residues" evidence="1">
    <location>
        <begin position="109"/>
        <end position="118"/>
    </location>
</feature>
<organism evidence="2 3">
    <name type="scientific">Microbispora maris</name>
    <dbReference type="NCBI Taxonomy" id="3144104"/>
    <lineage>
        <taxon>Bacteria</taxon>
        <taxon>Bacillati</taxon>
        <taxon>Actinomycetota</taxon>
        <taxon>Actinomycetes</taxon>
        <taxon>Streptosporangiales</taxon>
        <taxon>Streptosporangiaceae</taxon>
        <taxon>Microbispora</taxon>
    </lineage>
</organism>